<dbReference type="InParanoid" id="A0A1V8SF64"/>
<evidence type="ECO:0000313" key="3">
    <source>
        <dbReference type="EMBL" id="OQN97798.1"/>
    </source>
</evidence>
<dbReference type="GO" id="GO:0001042">
    <property type="term" value="F:RNA polymerase I core binding"/>
    <property type="evidence" value="ECO:0007669"/>
    <property type="project" value="TreeGrafter"/>
</dbReference>
<proteinExistence type="inferred from homology"/>
<dbReference type="GO" id="GO:0001181">
    <property type="term" value="F:RNA polymerase I general transcription initiation factor activity"/>
    <property type="evidence" value="ECO:0007669"/>
    <property type="project" value="InterPro"/>
</dbReference>
<feature type="compositionally biased region" description="Acidic residues" evidence="2">
    <location>
        <begin position="301"/>
        <end position="311"/>
    </location>
</feature>
<dbReference type="PANTHER" id="PTHR12790:SF0">
    <property type="entry name" value="RNA POLYMERASE I-SPECIFIC TRANSCRIPTION INITIATION FACTOR RRN3-RELATED"/>
    <property type="match status" value="1"/>
</dbReference>
<feature type="compositionally biased region" description="Basic and acidic residues" evidence="2">
    <location>
        <begin position="290"/>
        <end position="300"/>
    </location>
</feature>
<reference evidence="4" key="1">
    <citation type="submission" date="2017-03" db="EMBL/GenBank/DDBJ databases">
        <title>Genomes of endolithic fungi from Antarctica.</title>
        <authorList>
            <person name="Coleine C."/>
            <person name="Masonjones S."/>
            <person name="Stajich J.E."/>
        </authorList>
    </citation>
    <scope>NUCLEOTIDE SEQUENCE [LARGE SCALE GENOMIC DNA]</scope>
    <source>
        <strain evidence="4">CCFEE 5527</strain>
    </source>
</reference>
<dbReference type="EMBL" id="NAJO01000051">
    <property type="protein sequence ID" value="OQN97798.1"/>
    <property type="molecule type" value="Genomic_DNA"/>
</dbReference>
<organism evidence="3 4">
    <name type="scientific">Cryoendolithus antarcticus</name>
    <dbReference type="NCBI Taxonomy" id="1507870"/>
    <lineage>
        <taxon>Eukaryota</taxon>
        <taxon>Fungi</taxon>
        <taxon>Dikarya</taxon>
        <taxon>Ascomycota</taxon>
        <taxon>Pezizomycotina</taxon>
        <taxon>Dothideomycetes</taxon>
        <taxon>Dothideomycetidae</taxon>
        <taxon>Cladosporiales</taxon>
        <taxon>Cladosporiaceae</taxon>
        <taxon>Cryoendolithus</taxon>
    </lineage>
</organism>
<dbReference type="AlphaFoldDB" id="A0A1V8SF64"/>
<dbReference type="OrthoDB" id="26970at2759"/>
<keyword evidence="4" id="KW-1185">Reference proteome</keyword>
<evidence type="ECO:0000313" key="4">
    <source>
        <dbReference type="Proteomes" id="UP000192596"/>
    </source>
</evidence>
<feature type="region of interest" description="Disordered" evidence="2">
    <location>
        <begin position="290"/>
        <end position="327"/>
    </location>
</feature>
<name>A0A1V8SF64_9PEZI</name>
<feature type="compositionally biased region" description="Acidic residues" evidence="2">
    <location>
        <begin position="644"/>
        <end position="666"/>
    </location>
</feature>
<feature type="region of interest" description="Disordered" evidence="2">
    <location>
        <begin position="637"/>
        <end position="681"/>
    </location>
</feature>
<sequence length="681" mass="77356">MRPPPTPTSLSNIKRPTLGLKRDSSYLDTDDEANLSGVTKRLRVAFSPNVDVRIMDSNWDEKSFELVKEEVRVAIERHLLPAERRDDALYTKLVTMLGHDAQEGEAVSGKLLQKYLMALESRVSVLGECGKLVIAVLDLAWLGRNDTFVGLYARFLSSLVSAHSKYIMPLFQRLVGNFARLPASLGRLPDEVAVSRQQMFSRLHLFTKSTLKQVPSATGTLTRVLKAEFPIDLATTKSCIQYQRQLLKVSQYAPELKAEIMALIMQRLVSIDVQIQQDLEDLEDEAEERLLQRPRLHDNSEPVDDSDDSDNESVSSSEETTTEEEQRVKEIRLKVAKMDGTLDMLFSYYDPLIRDGPEPHLNDAYLQILSHFTTFILPNRTRHAQFLLFHFAQISEEHVTLFTQRCAEIAFGNYTTAQRINAIAYLSSFIARGSHVTTWSVQDVVSALLSFLDLCRQRYEPTCQGPDKRAYASYYAAAQALLYIFCFRWRDLVIGTANPEIDGGDYEEDDVLAESRDLAWLPDLHEILRRNVRSRLNPLKICSPAIAGEFADIARHVRFDEVVSILESNKRLRLGQTSNYYGAAGRVGGIDIGRRETAWDRKTGDAHHQLEAYFPFDPYHLPKSKKWVEADYNEWKLPRGMQGNEDEEEYSEEESADETDDEELEDGFANGVMVDTASTSS</sequence>
<protein>
    <recommendedName>
        <fullName evidence="5">RNA polymerase I-specific transcription initiation factor RRN3</fullName>
    </recommendedName>
</protein>
<dbReference type="GO" id="GO:0006361">
    <property type="term" value="P:transcription initiation at RNA polymerase I promoter"/>
    <property type="evidence" value="ECO:0007669"/>
    <property type="project" value="InterPro"/>
</dbReference>
<comment type="caution">
    <text evidence="3">The sequence shown here is derived from an EMBL/GenBank/DDBJ whole genome shotgun (WGS) entry which is preliminary data.</text>
</comment>
<dbReference type="STRING" id="1507870.A0A1V8SF64"/>
<dbReference type="PANTHER" id="PTHR12790">
    <property type="entry name" value="TRANSCRIPTION INITIATION FACTOR IA RRN3"/>
    <property type="match status" value="1"/>
</dbReference>
<dbReference type="InterPro" id="IPR007991">
    <property type="entry name" value="RNA_pol_I_trans_ini_fac_RRN3"/>
</dbReference>
<evidence type="ECO:0000256" key="2">
    <source>
        <dbReference type="SAM" id="MobiDB-lite"/>
    </source>
</evidence>
<gene>
    <name evidence="3" type="ORF">B0A48_16119</name>
</gene>
<accession>A0A1V8SF64</accession>
<evidence type="ECO:0000256" key="1">
    <source>
        <dbReference type="ARBA" id="ARBA00010098"/>
    </source>
</evidence>
<dbReference type="Pfam" id="PF05327">
    <property type="entry name" value="RRN3"/>
    <property type="match status" value="1"/>
</dbReference>
<evidence type="ECO:0008006" key="5">
    <source>
        <dbReference type="Google" id="ProtNLM"/>
    </source>
</evidence>
<dbReference type="Proteomes" id="UP000192596">
    <property type="component" value="Unassembled WGS sequence"/>
</dbReference>
<dbReference type="FunCoup" id="A0A1V8SF64">
    <property type="interactions" value="1198"/>
</dbReference>
<comment type="similarity">
    <text evidence="1">Belongs to the RRN3 family.</text>
</comment>
<dbReference type="GO" id="GO:0005634">
    <property type="term" value="C:nucleus"/>
    <property type="evidence" value="ECO:0007669"/>
    <property type="project" value="TreeGrafter"/>
</dbReference>